<dbReference type="AlphaFoldDB" id="A0A133KLB4"/>
<accession>A0A133KLB4</accession>
<evidence type="ECO:0000256" key="1">
    <source>
        <dbReference type="SAM" id="MobiDB-lite"/>
    </source>
</evidence>
<feature type="region of interest" description="Disordered" evidence="1">
    <location>
        <begin position="1"/>
        <end position="35"/>
    </location>
</feature>
<evidence type="ECO:0000313" key="2">
    <source>
        <dbReference type="EMBL" id="KWZ80290.1"/>
    </source>
</evidence>
<name>A0A133KLB4_BIFBI</name>
<feature type="compositionally biased region" description="Low complexity" evidence="1">
    <location>
        <begin position="1"/>
        <end position="16"/>
    </location>
</feature>
<protein>
    <submittedName>
        <fullName evidence="2">Uncharacterized protein</fullName>
    </submittedName>
</protein>
<reference evidence="2 3" key="1">
    <citation type="submission" date="2016-01" db="EMBL/GenBank/DDBJ databases">
        <authorList>
            <person name="Oliw E.H."/>
        </authorList>
    </citation>
    <scope>NUCLEOTIDE SEQUENCE [LARGE SCALE GENOMIC DNA]</scope>
    <source>
        <strain evidence="2 3">MJR8628B</strain>
    </source>
</reference>
<comment type="caution">
    <text evidence="2">The sequence shown here is derived from an EMBL/GenBank/DDBJ whole genome shotgun (WGS) entry which is preliminary data.</text>
</comment>
<dbReference type="Proteomes" id="UP000070092">
    <property type="component" value="Unassembled WGS sequence"/>
</dbReference>
<proteinExistence type="predicted"/>
<organism evidence="2 3">
    <name type="scientific">Bifidobacterium bifidum</name>
    <dbReference type="NCBI Taxonomy" id="1681"/>
    <lineage>
        <taxon>Bacteria</taxon>
        <taxon>Bacillati</taxon>
        <taxon>Actinomycetota</taxon>
        <taxon>Actinomycetes</taxon>
        <taxon>Bifidobacteriales</taxon>
        <taxon>Bifidobacteriaceae</taxon>
        <taxon>Bifidobacterium</taxon>
    </lineage>
</organism>
<dbReference type="EMBL" id="LRPO01000048">
    <property type="protein sequence ID" value="KWZ80290.1"/>
    <property type="molecule type" value="Genomic_DNA"/>
</dbReference>
<sequence>MNADVASVNAPADAAAMPVIRHPRRTRPARRERNESCRCVKAAGANAAQLPLRIPCADWIPSRLHGPSAAGMPGKSAKGEKSSRPLANRANGC</sequence>
<evidence type="ECO:0000313" key="3">
    <source>
        <dbReference type="Proteomes" id="UP000070092"/>
    </source>
</evidence>
<feature type="region of interest" description="Disordered" evidence="1">
    <location>
        <begin position="63"/>
        <end position="93"/>
    </location>
</feature>
<gene>
    <name evidence="2" type="ORF">HMPREF3196_01874</name>
</gene>